<dbReference type="Proteomes" id="UP000518188">
    <property type="component" value="Unassembled WGS sequence"/>
</dbReference>
<evidence type="ECO:0000313" key="4">
    <source>
        <dbReference type="EMBL" id="NKZ15022.1"/>
    </source>
</evidence>
<keyword evidence="2" id="KW-0472">Membrane</keyword>
<keyword evidence="2" id="KW-0812">Transmembrane</keyword>
<dbReference type="RefSeq" id="WP_044524530.1">
    <property type="nucleotide sequence ID" value="NZ_HG322954.1"/>
</dbReference>
<feature type="signal peptide" evidence="3">
    <location>
        <begin position="1"/>
        <end position="43"/>
    </location>
</feature>
<feature type="transmembrane region" description="Helical" evidence="2">
    <location>
        <begin position="401"/>
        <end position="425"/>
    </location>
</feature>
<dbReference type="EMBL" id="JAAXPJ010000015">
    <property type="protein sequence ID" value="NKZ15022.1"/>
    <property type="molecule type" value="Genomic_DNA"/>
</dbReference>
<keyword evidence="2" id="KW-1133">Transmembrane helix</keyword>
<evidence type="ECO:0000256" key="3">
    <source>
        <dbReference type="SAM" id="SignalP"/>
    </source>
</evidence>
<feature type="compositionally biased region" description="Basic and acidic residues" evidence="1">
    <location>
        <begin position="608"/>
        <end position="633"/>
    </location>
</feature>
<accession>A0A7X6RZ88</accession>
<feature type="chain" id="PRO_5031480237" evidence="3">
    <location>
        <begin position="44"/>
        <end position="714"/>
    </location>
</feature>
<feature type="region of interest" description="Disordered" evidence="1">
    <location>
        <begin position="502"/>
        <end position="565"/>
    </location>
</feature>
<comment type="caution">
    <text evidence="4">The sequence shown here is derived from an EMBL/GenBank/DDBJ whole genome shotgun (WGS) entry which is preliminary data.</text>
</comment>
<evidence type="ECO:0000256" key="2">
    <source>
        <dbReference type="SAM" id="Phobius"/>
    </source>
</evidence>
<reference evidence="4 5" key="1">
    <citation type="submission" date="2020-04" db="EMBL/GenBank/DDBJ databases">
        <title>MicrobeNet Type strains.</title>
        <authorList>
            <person name="Nicholson A.C."/>
        </authorList>
    </citation>
    <scope>NUCLEOTIDE SEQUENCE [LARGE SCALE GENOMIC DNA]</scope>
    <source>
        <strain evidence="4 5">ATCC 700731</strain>
    </source>
</reference>
<name>A0A7X6RZ88_9MYCO</name>
<feature type="compositionally biased region" description="Low complexity" evidence="1">
    <location>
        <begin position="545"/>
        <end position="565"/>
    </location>
</feature>
<feature type="transmembrane region" description="Helical" evidence="2">
    <location>
        <begin position="186"/>
        <end position="204"/>
    </location>
</feature>
<feature type="region of interest" description="Disordered" evidence="1">
    <location>
        <begin position="608"/>
        <end position="714"/>
    </location>
</feature>
<evidence type="ECO:0000256" key="1">
    <source>
        <dbReference type="SAM" id="MobiDB-lite"/>
    </source>
</evidence>
<dbReference type="AlphaFoldDB" id="A0A7X6RZ88"/>
<feature type="transmembrane region" description="Helical" evidence="2">
    <location>
        <begin position="362"/>
        <end position="380"/>
    </location>
</feature>
<protein>
    <submittedName>
        <fullName evidence="4">Uncharacterized protein</fullName>
    </submittedName>
</protein>
<evidence type="ECO:0000313" key="5">
    <source>
        <dbReference type="Proteomes" id="UP000518188"/>
    </source>
</evidence>
<proteinExistence type="predicted"/>
<sequence length="714" mass="75519">MILRERVALWLSRHDRVRQTLTVMIAMHALCAMAMAAAPSAAAATGAAALGWTGLRDADGVPLKDMFLSVVSTSEAVTNNGQEVDWNPASWLQWLNEAGQVWMSHSLVTSVLTWEAAAIVYGAALSFWFLRFAMSNTYLLALSEVARPIHTAVTGFVNAMWLGPIAIGICVLVAGFHYQNARPGRAWSIAGNAAILTLLLFTFFRDPIDELTSEHGLLGMARSTGFQIAQTVRGQSFAPGQSLDGQLDAMMGELISNTVRPMIQLMNFGRVVDDIPGCRQAWSAAVRAADGQGPGPAHAMYADPRLPQTGGIHCNAADALAHAQHLGANDIMLGALFLVIGFFIGFFIWYVGISTLVVGAKAAYYGIIVTPAFLLGMIGWKRAKDFATRSGSQLLFHGVETIIFTTFLAISTLGIAWALTTGIIGRGEVTVVPRLLMVAIGSIVAVFVFHYIDKHFYTDNVGTIAHHWRSVWDSGRGAARSEYDDFHDGLDRARGLRDRYRNWRSGSSDEDGDEGSETGGGSKPDDVPGLDVVKPRPSRPAPDLATKPAATAGTEEAAAHATSAAATTATRSAATAEVGAAAETVAEVAAPEVAVPVAATVAVVERARGHRRDEHGGAHEHGGDHPHGAHPHSDPPTQHSPVDEPAMGTPEPGLAMSATSAQRPSRRASSGRHAASAGDDPSQRGPGNVADDASGDGPLEFPAATPRPATKGQQ</sequence>
<keyword evidence="3" id="KW-0732">Signal</keyword>
<feature type="transmembrane region" description="Helical" evidence="2">
    <location>
        <begin position="151"/>
        <end position="174"/>
    </location>
</feature>
<feature type="transmembrane region" description="Helical" evidence="2">
    <location>
        <begin position="331"/>
        <end position="350"/>
    </location>
</feature>
<feature type="transmembrane region" description="Helical" evidence="2">
    <location>
        <begin position="431"/>
        <end position="452"/>
    </location>
</feature>
<gene>
    <name evidence="4" type="ORF">HGA11_29035</name>
</gene>
<feature type="transmembrane region" description="Helical" evidence="2">
    <location>
        <begin position="111"/>
        <end position="130"/>
    </location>
</feature>
<organism evidence="4 5">
    <name type="scientific">Mycolicibacterium septicum DSM 44393</name>
    <dbReference type="NCBI Taxonomy" id="1341646"/>
    <lineage>
        <taxon>Bacteria</taxon>
        <taxon>Bacillati</taxon>
        <taxon>Actinomycetota</taxon>
        <taxon>Actinomycetes</taxon>
        <taxon>Mycobacteriales</taxon>
        <taxon>Mycobacteriaceae</taxon>
        <taxon>Mycolicibacterium</taxon>
    </lineage>
</organism>